<dbReference type="GO" id="GO:0043200">
    <property type="term" value="P:response to amino acid"/>
    <property type="evidence" value="ECO:0007669"/>
    <property type="project" value="TreeGrafter"/>
</dbReference>
<dbReference type="SMART" id="SM00344">
    <property type="entry name" value="HTH_ASNC"/>
    <property type="match status" value="1"/>
</dbReference>
<dbReference type="AlphaFoldDB" id="A0A926D7T4"/>
<dbReference type="SUPFAM" id="SSF54909">
    <property type="entry name" value="Dimeric alpha+beta barrel"/>
    <property type="match status" value="1"/>
</dbReference>
<gene>
    <name evidence="5" type="ORF">H8696_08890</name>
</gene>
<keyword evidence="1" id="KW-0805">Transcription regulation</keyword>
<evidence type="ECO:0000313" key="6">
    <source>
        <dbReference type="Proteomes" id="UP000623172"/>
    </source>
</evidence>
<dbReference type="Proteomes" id="UP000623172">
    <property type="component" value="Unassembled WGS sequence"/>
</dbReference>
<dbReference type="Pfam" id="PF01037">
    <property type="entry name" value="AsnC_trans_reg"/>
    <property type="match status" value="1"/>
</dbReference>
<dbReference type="InterPro" id="IPR011008">
    <property type="entry name" value="Dimeric_a/b-barrel"/>
</dbReference>
<feature type="domain" description="HTH asnC-type" evidence="4">
    <location>
        <begin position="1"/>
        <end position="62"/>
    </location>
</feature>
<dbReference type="InterPro" id="IPR019887">
    <property type="entry name" value="Tscrpt_reg_AsnC/Lrp_C"/>
</dbReference>
<dbReference type="GO" id="GO:0005829">
    <property type="term" value="C:cytosol"/>
    <property type="evidence" value="ECO:0007669"/>
    <property type="project" value="TreeGrafter"/>
</dbReference>
<evidence type="ECO:0000256" key="1">
    <source>
        <dbReference type="ARBA" id="ARBA00023015"/>
    </source>
</evidence>
<dbReference type="PRINTS" id="PR00033">
    <property type="entry name" value="HTHASNC"/>
</dbReference>
<keyword evidence="3" id="KW-0804">Transcription</keyword>
<evidence type="ECO:0000256" key="2">
    <source>
        <dbReference type="ARBA" id="ARBA00023125"/>
    </source>
</evidence>
<dbReference type="EMBL" id="JACRSR010000003">
    <property type="protein sequence ID" value="MBC8531960.1"/>
    <property type="molecule type" value="Genomic_DNA"/>
</dbReference>
<dbReference type="Pfam" id="PF13412">
    <property type="entry name" value="HTH_24"/>
    <property type="match status" value="1"/>
</dbReference>
<dbReference type="GO" id="GO:0043565">
    <property type="term" value="F:sequence-specific DNA binding"/>
    <property type="evidence" value="ECO:0007669"/>
    <property type="project" value="InterPro"/>
</dbReference>
<dbReference type="Gene3D" id="3.30.70.920">
    <property type="match status" value="1"/>
</dbReference>
<evidence type="ECO:0000256" key="3">
    <source>
        <dbReference type="ARBA" id="ARBA00023163"/>
    </source>
</evidence>
<dbReference type="PANTHER" id="PTHR30154:SF53">
    <property type="entry name" value="HTH-TYPE TRANSCRIPTIONAL REGULATOR LRPC"/>
    <property type="match status" value="1"/>
</dbReference>
<dbReference type="InterPro" id="IPR036388">
    <property type="entry name" value="WH-like_DNA-bd_sf"/>
</dbReference>
<accession>A0A926D7T4</accession>
<comment type="caution">
    <text evidence="5">The sequence shown here is derived from an EMBL/GenBank/DDBJ whole genome shotgun (WGS) entry which is preliminary data.</text>
</comment>
<organism evidence="5 6">
    <name type="scientific">Gehongia tenuis</name>
    <dbReference type="NCBI Taxonomy" id="2763655"/>
    <lineage>
        <taxon>Bacteria</taxon>
        <taxon>Bacillati</taxon>
        <taxon>Bacillota</taxon>
        <taxon>Clostridia</taxon>
        <taxon>Christensenellales</taxon>
        <taxon>Christensenellaceae</taxon>
        <taxon>Gehongia</taxon>
    </lineage>
</organism>
<evidence type="ECO:0000313" key="5">
    <source>
        <dbReference type="EMBL" id="MBC8531960.1"/>
    </source>
</evidence>
<dbReference type="SUPFAM" id="SSF46785">
    <property type="entry name" value="Winged helix' DNA-binding domain"/>
    <property type="match status" value="1"/>
</dbReference>
<dbReference type="InterPro" id="IPR019888">
    <property type="entry name" value="Tscrpt_reg_AsnC-like"/>
</dbReference>
<keyword evidence="2" id="KW-0238">DNA-binding</keyword>
<dbReference type="InterPro" id="IPR000485">
    <property type="entry name" value="AsnC-type_HTH_dom"/>
</dbReference>
<sequence length="150" mass="16683">MDAIDYDILALLVQNGRMPLKQLAQEVCLSSPAAAARVARLEKEGVITGYHASVDLQKLDYPVKAFINLRVRPDQKPEFYPFIEACPNVLECCCVTGHYSMLIKVAFPSTQELDAFIGILQRFGDTETQIVFSTAVEPRELAKPAHELSN</sequence>
<protein>
    <submittedName>
        <fullName evidence="5">Lrp/AsnC family transcriptional regulator</fullName>
    </submittedName>
</protein>
<dbReference type="CDD" id="cd00090">
    <property type="entry name" value="HTH_ARSR"/>
    <property type="match status" value="1"/>
</dbReference>
<dbReference type="InterPro" id="IPR011991">
    <property type="entry name" value="ArsR-like_HTH"/>
</dbReference>
<dbReference type="Gene3D" id="1.10.10.10">
    <property type="entry name" value="Winged helix-like DNA-binding domain superfamily/Winged helix DNA-binding domain"/>
    <property type="match status" value="1"/>
</dbReference>
<name>A0A926D7T4_9FIRM</name>
<dbReference type="RefSeq" id="WP_249316820.1">
    <property type="nucleotide sequence ID" value="NZ_JACRSR010000003.1"/>
</dbReference>
<dbReference type="PANTHER" id="PTHR30154">
    <property type="entry name" value="LEUCINE-RESPONSIVE REGULATORY PROTEIN"/>
    <property type="match status" value="1"/>
</dbReference>
<proteinExistence type="predicted"/>
<keyword evidence="6" id="KW-1185">Reference proteome</keyword>
<reference evidence="5" key="1">
    <citation type="submission" date="2020-08" db="EMBL/GenBank/DDBJ databases">
        <title>Genome public.</title>
        <authorList>
            <person name="Liu C."/>
            <person name="Sun Q."/>
        </authorList>
    </citation>
    <scope>NUCLEOTIDE SEQUENCE</scope>
    <source>
        <strain evidence="5">NSJ-53</strain>
    </source>
</reference>
<evidence type="ECO:0000259" key="4">
    <source>
        <dbReference type="PROSITE" id="PS50956"/>
    </source>
</evidence>
<dbReference type="PROSITE" id="PS50956">
    <property type="entry name" value="HTH_ASNC_2"/>
    <property type="match status" value="1"/>
</dbReference>
<dbReference type="InterPro" id="IPR036390">
    <property type="entry name" value="WH_DNA-bd_sf"/>
</dbReference>